<dbReference type="Proteomes" id="UP000253410">
    <property type="component" value="Unassembled WGS sequence"/>
</dbReference>
<dbReference type="OrthoDB" id="1495479at2"/>
<proteinExistence type="predicted"/>
<evidence type="ECO:0000256" key="1">
    <source>
        <dbReference type="SAM" id="SignalP"/>
    </source>
</evidence>
<evidence type="ECO:0000313" key="2">
    <source>
        <dbReference type="EMBL" id="RBL89918.1"/>
    </source>
</evidence>
<feature type="chain" id="PRO_5016726941" description="DUF4468 domain-containing protein" evidence="1">
    <location>
        <begin position="25"/>
        <end position="226"/>
    </location>
</feature>
<organism evidence="2 3">
    <name type="scientific">Chitinophaga flava</name>
    <dbReference type="NCBI Taxonomy" id="2259036"/>
    <lineage>
        <taxon>Bacteria</taxon>
        <taxon>Pseudomonadati</taxon>
        <taxon>Bacteroidota</taxon>
        <taxon>Chitinophagia</taxon>
        <taxon>Chitinophagales</taxon>
        <taxon>Chitinophagaceae</taxon>
        <taxon>Chitinophaga</taxon>
    </lineage>
</organism>
<dbReference type="RefSeq" id="WP_113618667.1">
    <property type="nucleotide sequence ID" value="NZ_QFFJ01000002.1"/>
</dbReference>
<accession>A0A365XUW8</accession>
<feature type="signal peptide" evidence="1">
    <location>
        <begin position="1"/>
        <end position="24"/>
    </location>
</feature>
<gene>
    <name evidence="2" type="ORF">DF182_25925</name>
</gene>
<name>A0A365XUW8_9BACT</name>
<keyword evidence="1" id="KW-0732">Signal</keyword>
<evidence type="ECO:0000313" key="3">
    <source>
        <dbReference type="Proteomes" id="UP000253410"/>
    </source>
</evidence>
<dbReference type="EMBL" id="QFFJ01000002">
    <property type="protein sequence ID" value="RBL89918.1"/>
    <property type="molecule type" value="Genomic_DNA"/>
</dbReference>
<comment type="caution">
    <text evidence="2">The sequence shown here is derived from an EMBL/GenBank/DDBJ whole genome shotgun (WGS) entry which is preliminary data.</text>
</comment>
<keyword evidence="3" id="KW-1185">Reference proteome</keyword>
<protein>
    <recommendedName>
        <fullName evidence="4">DUF4468 domain-containing protein</fullName>
    </recommendedName>
</protein>
<reference evidence="2 3" key="1">
    <citation type="submission" date="2018-05" db="EMBL/GenBank/DDBJ databases">
        <title>Chitinophaga sp. K3CV102501T nov., isolated from isolated from a monsoon evergreen broad-leaved forest soil.</title>
        <authorList>
            <person name="Lv Y."/>
        </authorList>
    </citation>
    <scope>NUCLEOTIDE SEQUENCE [LARGE SCALE GENOMIC DNA]</scope>
    <source>
        <strain evidence="2 3">GDMCC 1.1325</strain>
    </source>
</reference>
<evidence type="ECO:0008006" key="4">
    <source>
        <dbReference type="Google" id="ProtNLM"/>
    </source>
</evidence>
<sequence>MKRNRKKVFALLTGCLFATTSTSAQRFSNTDKYLQGYYIDTTGCRIEGFIAMDEISLESFNFKKQLGGKKEPVSVSQCRSFSFEQHVFCTITDITIRTRLWSYHFNRVFAEQMADGPIQLFRLYFKPGKVGYMRYVSLASRFASGDAAQGAGMFLNQKYVNYFLKKTNDTSGYCFVGKKPKQFKKVLSAYLKDDDQLVHKINTIRDYSFNNIESVIREYNQDIRNK</sequence>
<dbReference type="AlphaFoldDB" id="A0A365XUW8"/>